<accession>E2Q6I4</accession>
<organism evidence="1 2">
    <name type="scientific">Streptomyces clavuligerus</name>
    <dbReference type="NCBI Taxonomy" id="1901"/>
    <lineage>
        <taxon>Bacteria</taxon>
        <taxon>Bacillati</taxon>
        <taxon>Actinomycetota</taxon>
        <taxon>Actinomycetes</taxon>
        <taxon>Kitasatosporales</taxon>
        <taxon>Streptomycetaceae</taxon>
        <taxon>Streptomyces</taxon>
    </lineage>
</organism>
<dbReference type="AlphaFoldDB" id="E2Q6I4"/>
<dbReference type="EMBL" id="CM000913">
    <property type="protein sequence ID" value="EFG07308.1"/>
    <property type="molecule type" value="Genomic_DNA"/>
</dbReference>
<sequence>MLPSARACVEVGASHMRGTAA</sequence>
<keyword evidence="2" id="KW-1185">Reference proteome</keyword>
<evidence type="ECO:0000313" key="2">
    <source>
        <dbReference type="Proteomes" id="UP000002357"/>
    </source>
</evidence>
<dbReference type="Proteomes" id="UP000002357">
    <property type="component" value="Chromosome"/>
</dbReference>
<reference evidence="1 2" key="1">
    <citation type="journal article" date="2010" name="Genome Biol. Evol.">
        <title>The sequence of a 1.8-mb bacterial linear plasmid reveals a rich evolutionary reservoir of secondary metabolic pathways.</title>
        <authorList>
            <person name="Medema M.H."/>
            <person name="Trefzer A."/>
            <person name="Kovalchuk A."/>
            <person name="van den Berg M."/>
            <person name="Mueller U."/>
            <person name="Heijne W."/>
            <person name="Wu L."/>
            <person name="Alam M.T."/>
            <person name="Ronning C.M."/>
            <person name="Nierman W.C."/>
            <person name="Bovenberg R.A.L."/>
            <person name="Breitling R."/>
            <person name="Takano E."/>
        </authorList>
    </citation>
    <scope>NUCLEOTIDE SEQUENCE [LARGE SCALE GENOMIC DNA]</scope>
    <source>
        <strain evidence="2">ATCC 27064 / DSM 738 / JCM 4710 / NBRC 13307 / NCIMB 12785 / NRRL 3585 / VKM Ac-602</strain>
    </source>
</reference>
<protein>
    <submittedName>
        <fullName evidence="1">Uncharacterized protein</fullName>
    </submittedName>
</protein>
<gene>
    <name evidence="1" type="ORF">SCLAV_2235</name>
</gene>
<proteinExistence type="predicted"/>
<evidence type="ECO:0000313" key="1">
    <source>
        <dbReference type="EMBL" id="EFG07308.1"/>
    </source>
</evidence>
<name>E2Q6I4_STRCL</name>